<evidence type="ECO:0000259" key="4">
    <source>
        <dbReference type="Pfam" id="PF03466"/>
    </source>
</evidence>
<reference evidence="5" key="1">
    <citation type="submission" date="2022-01" db="EMBL/GenBank/DDBJ databases">
        <title>Collection of gut derived symbiotic bacterial strains cultured from healthy donors.</title>
        <authorList>
            <person name="Lin H."/>
            <person name="Kohout C."/>
            <person name="Waligurski E."/>
            <person name="Pamer E.G."/>
        </authorList>
    </citation>
    <scope>NUCLEOTIDE SEQUENCE</scope>
    <source>
        <strain evidence="5">DFI.6.55</strain>
    </source>
</reference>
<dbReference type="RefSeq" id="WP_227117289.1">
    <property type="nucleotide sequence ID" value="NZ_JAAITT010000052.1"/>
</dbReference>
<feature type="domain" description="LysR substrate-binding" evidence="4">
    <location>
        <begin position="34"/>
        <end position="126"/>
    </location>
</feature>
<dbReference type="Proteomes" id="UP001299608">
    <property type="component" value="Unassembled WGS sequence"/>
</dbReference>
<dbReference type="Pfam" id="PF03466">
    <property type="entry name" value="LysR_substrate"/>
    <property type="match status" value="1"/>
</dbReference>
<sequence length="131" mass="14943">MLHACVGEIRVRADDGNHILPADSFNQPESRIRHPIFRQIFEQYLREKNIILDHTIELWSIPTIKNLVKNNVGISYLPTFTVEEELGTGELEAIHTDIGDKTITAVCVHHKNKWLSPLMQLFIDLCVSISA</sequence>
<evidence type="ECO:0000256" key="1">
    <source>
        <dbReference type="ARBA" id="ARBA00009437"/>
    </source>
</evidence>
<comment type="similarity">
    <text evidence="1">Belongs to the LysR transcriptional regulatory family.</text>
</comment>
<evidence type="ECO:0000256" key="2">
    <source>
        <dbReference type="ARBA" id="ARBA00023015"/>
    </source>
</evidence>
<evidence type="ECO:0000313" key="5">
    <source>
        <dbReference type="EMBL" id="MCG4747582.1"/>
    </source>
</evidence>
<evidence type="ECO:0000313" key="6">
    <source>
        <dbReference type="Proteomes" id="UP001299608"/>
    </source>
</evidence>
<gene>
    <name evidence="5" type="ORF">L0N08_19320</name>
</gene>
<dbReference type="AlphaFoldDB" id="A0AAW5C227"/>
<name>A0AAW5C227_9FIRM</name>
<dbReference type="GO" id="GO:0006355">
    <property type="term" value="P:regulation of DNA-templated transcription"/>
    <property type="evidence" value="ECO:0007669"/>
    <property type="project" value="TreeGrafter"/>
</dbReference>
<keyword evidence="2" id="KW-0805">Transcription regulation</keyword>
<dbReference type="GO" id="GO:0000976">
    <property type="term" value="F:transcription cis-regulatory region binding"/>
    <property type="evidence" value="ECO:0007669"/>
    <property type="project" value="TreeGrafter"/>
</dbReference>
<proteinExistence type="inferred from homology"/>
<dbReference type="EMBL" id="JAKNGE010000026">
    <property type="protein sequence ID" value="MCG4747582.1"/>
    <property type="molecule type" value="Genomic_DNA"/>
</dbReference>
<accession>A0AAW5C227</accession>
<dbReference type="PANTHER" id="PTHR30126:SF5">
    <property type="entry name" value="HTH-TYPE TRANSCRIPTIONAL ACTIVATOR CMPR"/>
    <property type="match status" value="1"/>
</dbReference>
<dbReference type="PANTHER" id="PTHR30126">
    <property type="entry name" value="HTH-TYPE TRANSCRIPTIONAL REGULATOR"/>
    <property type="match status" value="1"/>
</dbReference>
<dbReference type="InterPro" id="IPR005119">
    <property type="entry name" value="LysR_subst-bd"/>
</dbReference>
<protein>
    <submittedName>
        <fullName evidence="5">LysR family transcriptional regulator substrate-binding protein</fullName>
    </submittedName>
</protein>
<comment type="caution">
    <text evidence="5">The sequence shown here is derived from an EMBL/GenBank/DDBJ whole genome shotgun (WGS) entry which is preliminary data.</text>
</comment>
<keyword evidence="3" id="KW-0804">Transcription</keyword>
<dbReference type="SUPFAM" id="SSF53850">
    <property type="entry name" value="Periplasmic binding protein-like II"/>
    <property type="match status" value="1"/>
</dbReference>
<organism evidence="5 6">
    <name type="scientific">Enterocloster aldenensis</name>
    <dbReference type="NCBI Taxonomy" id="358742"/>
    <lineage>
        <taxon>Bacteria</taxon>
        <taxon>Bacillati</taxon>
        <taxon>Bacillota</taxon>
        <taxon>Clostridia</taxon>
        <taxon>Lachnospirales</taxon>
        <taxon>Lachnospiraceae</taxon>
        <taxon>Enterocloster</taxon>
    </lineage>
</organism>
<dbReference type="Gene3D" id="3.40.190.290">
    <property type="match status" value="1"/>
</dbReference>
<evidence type="ECO:0000256" key="3">
    <source>
        <dbReference type="ARBA" id="ARBA00023163"/>
    </source>
</evidence>
<dbReference type="CDD" id="cd05466">
    <property type="entry name" value="PBP2_LTTR_substrate"/>
    <property type="match status" value="1"/>
</dbReference>